<gene>
    <name evidence="3" type="ORF">FDP41_008274</name>
</gene>
<dbReference type="VEuPathDB" id="AmoebaDB:NfTy_090890"/>
<dbReference type="VEuPathDB" id="AmoebaDB:NF0002520"/>
<name>A0A6A5BHS0_NAEFO</name>
<sequence length="425" mass="47476">MSAEGEDLFDDFLNSRLEDDGEHATIIKLNDDSLHTELNDEEFEKLLNESETEPHHQKALSESTPQKASGINGSTLTESVESSSSISASTQQQQISTDQNNTQEDDDDGVVIEFQWTDEDQIKDETDQAKQNELISKISKFVKRKRSTTSEVEIPTTESSSTTTTTTTTTKTSDSNGDGGHQQEIVETRISLMISDILNRFGKVMDIDSRGEAIETRMSDLRKEDPDSLYSFAKLKESLQRKLVVLECTIGNLCTLIEKNVQRKGQLREAKKILKDQLIKATEVCSEKSNQLEEAKEKYKRMEAVYQKDRNQLLQIIETLKLQIKDPENEVVKNLKIPEAPTVTSLNQEDDSTLSTLTKSLLTSLPDSWKNVTSTPTKPQPSTLQTSPRNKSNRTSSSSSSSATTSDSTTDPLAAASSWFSSWMK</sequence>
<feature type="compositionally biased region" description="Basic and acidic residues" evidence="2">
    <location>
        <begin position="43"/>
        <end position="56"/>
    </location>
</feature>
<keyword evidence="4" id="KW-1185">Reference proteome</keyword>
<dbReference type="AlphaFoldDB" id="A0A6A5BHS0"/>
<dbReference type="Proteomes" id="UP000444721">
    <property type="component" value="Unassembled WGS sequence"/>
</dbReference>
<feature type="region of interest" description="Disordered" evidence="2">
    <location>
        <begin position="43"/>
        <end position="107"/>
    </location>
</feature>
<feature type="compositionally biased region" description="Low complexity" evidence="2">
    <location>
        <begin position="74"/>
        <end position="102"/>
    </location>
</feature>
<protein>
    <submittedName>
        <fullName evidence="3">Uncharacterized protein</fullName>
    </submittedName>
</protein>
<evidence type="ECO:0000313" key="3">
    <source>
        <dbReference type="EMBL" id="KAF0973570.1"/>
    </source>
</evidence>
<accession>A0A6A5BHS0</accession>
<keyword evidence="1" id="KW-0175">Coiled coil</keyword>
<feature type="region of interest" description="Disordered" evidence="2">
    <location>
        <begin position="368"/>
        <end position="413"/>
    </location>
</feature>
<dbReference type="EMBL" id="VFQX01000060">
    <property type="protein sequence ID" value="KAF0973570.1"/>
    <property type="molecule type" value="Genomic_DNA"/>
</dbReference>
<evidence type="ECO:0000313" key="4">
    <source>
        <dbReference type="Proteomes" id="UP000444721"/>
    </source>
</evidence>
<feature type="region of interest" description="Disordered" evidence="2">
    <location>
        <begin position="146"/>
        <end position="181"/>
    </location>
</feature>
<feature type="compositionally biased region" description="Low complexity" evidence="2">
    <location>
        <begin position="149"/>
        <end position="175"/>
    </location>
</feature>
<dbReference type="VEuPathDB" id="AmoebaDB:FDP41_008274"/>
<dbReference type="GeneID" id="68115492"/>
<dbReference type="RefSeq" id="XP_044558283.1">
    <property type="nucleotide sequence ID" value="XM_044712110.1"/>
</dbReference>
<dbReference type="OrthoDB" id="10431983at2759"/>
<organism evidence="3 4">
    <name type="scientific">Naegleria fowleri</name>
    <name type="common">Brain eating amoeba</name>
    <dbReference type="NCBI Taxonomy" id="5763"/>
    <lineage>
        <taxon>Eukaryota</taxon>
        <taxon>Discoba</taxon>
        <taxon>Heterolobosea</taxon>
        <taxon>Tetramitia</taxon>
        <taxon>Eutetramitia</taxon>
        <taxon>Vahlkampfiidae</taxon>
        <taxon>Naegleria</taxon>
    </lineage>
</organism>
<feature type="coiled-coil region" evidence="1">
    <location>
        <begin position="278"/>
        <end position="312"/>
    </location>
</feature>
<feature type="compositionally biased region" description="Low complexity" evidence="2">
    <location>
        <begin position="386"/>
        <end position="413"/>
    </location>
</feature>
<comment type="caution">
    <text evidence="3">The sequence shown here is derived from an EMBL/GenBank/DDBJ whole genome shotgun (WGS) entry which is preliminary data.</text>
</comment>
<proteinExistence type="predicted"/>
<feature type="compositionally biased region" description="Polar residues" evidence="2">
    <location>
        <begin position="370"/>
        <end position="385"/>
    </location>
</feature>
<feature type="compositionally biased region" description="Polar residues" evidence="2">
    <location>
        <begin position="60"/>
        <end position="73"/>
    </location>
</feature>
<reference evidence="3 4" key="1">
    <citation type="journal article" date="2019" name="Sci. Rep.">
        <title>Nanopore sequencing improves the draft genome of the human pathogenic amoeba Naegleria fowleri.</title>
        <authorList>
            <person name="Liechti N."/>
            <person name="Schurch N."/>
            <person name="Bruggmann R."/>
            <person name="Wittwer M."/>
        </authorList>
    </citation>
    <scope>NUCLEOTIDE SEQUENCE [LARGE SCALE GENOMIC DNA]</scope>
    <source>
        <strain evidence="3 4">ATCC 30894</strain>
    </source>
</reference>
<evidence type="ECO:0000256" key="1">
    <source>
        <dbReference type="SAM" id="Coils"/>
    </source>
</evidence>
<evidence type="ECO:0000256" key="2">
    <source>
        <dbReference type="SAM" id="MobiDB-lite"/>
    </source>
</evidence>